<evidence type="ECO:0000313" key="2">
    <source>
        <dbReference type="EMBL" id="KAJ7303700.1"/>
    </source>
</evidence>
<dbReference type="EMBL" id="JARIHO010000103">
    <property type="protein sequence ID" value="KAJ7303700.1"/>
    <property type="molecule type" value="Genomic_DNA"/>
</dbReference>
<proteinExistence type="predicted"/>
<evidence type="ECO:0000256" key="1">
    <source>
        <dbReference type="SAM" id="MobiDB-lite"/>
    </source>
</evidence>
<sequence>MPRVQRMMEADNEDLPQEALQTYLSTVLSGITAVGGEPVALDLFFENGARTRDCKVFRDVDSVLVITQCFPWKECYDILTNPTHVGPLGPLHIKVKFSHTDEAAPTEEYAQYGDLPDDEPQTSSQIFTDVINEAFQLIGVSQNGVTPWTLLTKEQRMWLGRILWSPAVPRGKNEADARRLYKYCQDQFQELCWFPSIVTDKVYDYRAKSGQGWTSFGDLVGKARAISIGWNRKKRSLHAVTTGEPRDPVLDEEAVCKWREANPVEDEGMVDIVQQRLVPWRKGWHSAPNSSYSGAVFNSRLSEVIKDFQEEESSDIEMKEEDEGSLDGGM</sequence>
<accession>A0AAD7E8Y8</accession>
<organism evidence="2 3">
    <name type="scientific">Mycena albidolilacea</name>
    <dbReference type="NCBI Taxonomy" id="1033008"/>
    <lineage>
        <taxon>Eukaryota</taxon>
        <taxon>Fungi</taxon>
        <taxon>Dikarya</taxon>
        <taxon>Basidiomycota</taxon>
        <taxon>Agaricomycotina</taxon>
        <taxon>Agaricomycetes</taxon>
        <taxon>Agaricomycetidae</taxon>
        <taxon>Agaricales</taxon>
        <taxon>Marasmiineae</taxon>
        <taxon>Mycenaceae</taxon>
        <taxon>Mycena</taxon>
    </lineage>
</organism>
<comment type="caution">
    <text evidence="2">The sequence shown here is derived from an EMBL/GenBank/DDBJ whole genome shotgun (WGS) entry which is preliminary data.</text>
</comment>
<name>A0AAD7E8Y8_9AGAR</name>
<dbReference type="AlphaFoldDB" id="A0AAD7E8Y8"/>
<reference evidence="2" key="1">
    <citation type="submission" date="2023-03" db="EMBL/GenBank/DDBJ databases">
        <title>Massive genome expansion in bonnet fungi (Mycena s.s.) driven by repeated elements and novel gene families across ecological guilds.</title>
        <authorList>
            <consortium name="Lawrence Berkeley National Laboratory"/>
            <person name="Harder C.B."/>
            <person name="Miyauchi S."/>
            <person name="Viragh M."/>
            <person name="Kuo A."/>
            <person name="Thoen E."/>
            <person name="Andreopoulos B."/>
            <person name="Lu D."/>
            <person name="Skrede I."/>
            <person name="Drula E."/>
            <person name="Henrissat B."/>
            <person name="Morin E."/>
            <person name="Kohler A."/>
            <person name="Barry K."/>
            <person name="LaButti K."/>
            <person name="Morin E."/>
            <person name="Salamov A."/>
            <person name="Lipzen A."/>
            <person name="Mereny Z."/>
            <person name="Hegedus B."/>
            <person name="Baldrian P."/>
            <person name="Stursova M."/>
            <person name="Weitz H."/>
            <person name="Taylor A."/>
            <person name="Grigoriev I.V."/>
            <person name="Nagy L.G."/>
            <person name="Martin F."/>
            <person name="Kauserud H."/>
        </authorList>
    </citation>
    <scope>NUCLEOTIDE SEQUENCE</scope>
    <source>
        <strain evidence="2">CBHHK002</strain>
    </source>
</reference>
<feature type="region of interest" description="Disordered" evidence="1">
    <location>
        <begin position="309"/>
        <end position="330"/>
    </location>
</feature>
<protein>
    <submittedName>
        <fullName evidence="2">Uncharacterized protein</fullName>
    </submittedName>
</protein>
<keyword evidence="3" id="KW-1185">Reference proteome</keyword>
<dbReference type="Proteomes" id="UP001218218">
    <property type="component" value="Unassembled WGS sequence"/>
</dbReference>
<evidence type="ECO:0000313" key="3">
    <source>
        <dbReference type="Proteomes" id="UP001218218"/>
    </source>
</evidence>
<gene>
    <name evidence="2" type="ORF">DFH08DRAFT_825632</name>
</gene>